<sequence length="312" mass="36196">MKAKLIDDFLQLYRHQYNITSFSGCIEKAAFANTTLTEVHIRQQQSVTNIREDEVRNMDRLRSFVVWGCPIEQISVGAFSNIPKLQNLQVAYGNLKTIGNNIFNAVPSIQKIFLDNNVLKQWENSWFANTSNLEIIDFQSNKLEIIPSRAFYGMAHLKQLFLDYNEIKMIGPEAFKGIRHLDYLGLRYNRLLDLDESIFPNDLSVRSLLIDANYLNYLANELLKKLSVKDLTLDGNPWKCPYLDRIHYWLFVKNATLRTSNSCTGSNIPLCLYPETYSQTCLENIDDQITRSYLDGLRRLKEPLDKFCARLD</sequence>
<accession>A0ABD2PCI1</accession>
<dbReference type="PANTHER" id="PTHR24373:SF397">
    <property type="entry name" value="IG-LIKE DOMAIN-CONTAINING PROTEIN"/>
    <property type="match status" value="1"/>
</dbReference>
<dbReference type="PROSITE" id="PS51257">
    <property type="entry name" value="PROKAR_LIPOPROTEIN"/>
    <property type="match status" value="1"/>
</dbReference>
<organism evidence="4 5">
    <name type="scientific">Cryptolaemus montrouzieri</name>
    <dbReference type="NCBI Taxonomy" id="559131"/>
    <lineage>
        <taxon>Eukaryota</taxon>
        <taxon>Metazoa</taxon>
        <taxon>Ecdysozoa</taxon>
        <taxon>Arthropoda</taxon>
        <taxon>Hexapoda</taxon>
        <taxon>Insecta</taxon>
        <taxon>Pterygota</taxon>
        <taxon>Neoptera</taxon>
        <taxon>Endopterygota</taxon>
        <taxon>Coleoptera</taxon>
        <taxon>Polyphaga</taxon>
        <taxon>Cucujiformia</taxon>
        <taxon>Coccinelloidea</taxon>
        <taxon>Coccinellidae</taxon>
        <taxon>Scymninae</taxon>
        <taxon>Scymnini</taxon>
        <taxon>Cryptolaemus</taxon>
    </lineage>
</organism>
<dbReference type="AlphaFoldDB" id="A0ABD2PCI1"/>
<keyword evidence="1" id="KW-0433">Leucine-rich repeat</keyword>
<evidence type="ECO:0000256" key="3">
    <source>
        <dbReference type="ARBA" id="ARBA00022737"/>
    </source>
</evidence>
<dbReference type="SMART" id="SM00369">
    <property type="entry name" value="LRR_TYP"/>
    <property type="match status" value="6"/>
</dbReference>
<evidence type="ECO:0000313" key="4">
    <source>
        <dbReference type="EMBL" id="KAL3288678.1"/>
    </source>
</evidence>
<protein>
    <submittedName>
        <fullName evidence="4">Uncharacterized protein</fullName>
    </submittedName>
</protein>
<dbReference type="InterPro" id="IPR001611">
    <property type="entry name" value="Leu-rich_rpt"/>
</dbReference>
<comment type="caution">
    <text evidence="4">The sequence shown here is derived from an EMBL/GenBank/DDBJ whole genome shotgun (WGS) entry which is preliminary data.</text>
</comment>
<dbReference type="Proteomes" id="UP001516400">
    <property type="component" value="Unassembled WGS sequence"/>
</dbReference>
<dbReference type="Pfam" id="PF13855">
    <property type="entry name" value="LRR_8"/>
    <property type="match status" value="2"/>
</dbReference>
<evidence type="ECO:0000256" key="1">
    <source>
        <dbReference type="ARBA" id="ARBA00022614"/>
    </source>
</evidence>
<gene>
    <name evidence="4" type="ORF">HHI36_003111</name>
</gene>
<keyword evidence="3" id="KW-0677">Repeat</keyword>
<proteinExistence type="predicted"/>
<reference evidence="4 5" key="1">
    <citation type="journal article" date="2021" name="BMC Biol.">
        <title>Horizontally acquired antibacterial genes associated with adaptive radiation of ladybird beetles.</title>
        <authorList>
            <person name="Li H.S."/>
            <person name="Tang X.F."/>
            <person name="Huang Y.H."/>
            <person name="Xu Z.Y."/>
            <person name="Chen M.L."/>
            <person name="Du X.Y."/>
            <person name="Qiu B.Y."/>
            <person name="Chen P.T."/>
            <person name="Zhang W."/>
            <person name="Slipinski A."/>
            <person name="Escalona H.E."/>
            <person name="Waterhouse R.M."/>
            <person name="Zwick A."/>
            <person name="Pang H."/>
        </authorList>
    </citation>
    <scope>NUCLEOTIDE SEQUENCE [LARGE SCALE GENOMIC DNA]</scope>
    <source>
        <strain evidence="4">SYSU2018</strain>
    </source>
</reference>
<dbReference type="InterPro" id="IPR032675">
    <property type="entry name" value="LRR_dom_sf"/>
</dbReference>
<keyword evidence="5" id="KW-1185">Reference proteome</keyword>
<dbReference type="Gene3D" id="3.80.10.10">
    <property type="entry name" value="Ribonuclease Inhibitor"/>
    <property type="match status" value="1"/>
</dbReference>
<evidence type="ECO:0000256" key="2">
    <source>
        <dbReference type="ARBA" id="ARBA00022729"/>
    </source>
</evidence>
<dbReference type="InterPro" id="IPR050328">
    <property type="entry name" value="Dev_Immune_Receptor"/>
</dbReference>
<dbReference type="SUPFAM" id="SSF52058">
    <property type="entry name" value="L domain-like"/>
    <property type="match status" value="1"/>
</dbReference>
<keyword evidence="2" id="KW-0732">Signal</keyword>
<evidence type="ECO:0000313" key="5">
    <source>
        <dbReference type="Proteomes" id="UP001516400"/>
    </source>
</evidence>
<dbReference type="InterPro" id="IPR003591">
    <property type="entry name" value="Leu-rich_rpt_typical-subtyp"/>
</dbReference>
<name>A0ABD2PCI1_9CUCU</name>
<dbReference type="EMBL" id="JABFTP020000185">
    <property type="protein sequence ID" value="KAL3288678.1"/>
    <property type="molecule type" value="Genomic_DNA"/>
</dbReference>
<dbReference type="PANTHER" id="PTHR24373">
    <property type="entry name" value="SLIT RELATED LEUCINE-RICH REPEAT NEURONAL PROTEIN"/>
    <property type="match status" value="1"/>
</dbReference>